<dbReference type="InterPro" id="IPR032697">
    <property type="entry name" value="SQ_cyclase_N"/>
</dbReference>
<dbReference type="GO" id="GO:0016104">
    <property type="term" value="P:triterpenoid biosynthetic process"/>
    <property type="evidence" value="ECO:0007669"/>
    <property type="project" value="InterPro"/>
</dbReference>
<evidence type="ECO:0000256" key="2">
    <source>
        <dbReference type="ARBA" id="ARBA00009755"/>
    </source>
</evidence>
<keyword evidence="9" id="KW-1185">Reference proteome</keyword>
<feature type="domain" description="Squalene cyclase C-terminal" evidence="6">
    <location>
        <begin position="337"/>
        <end position="656"/>
    </location>
</feature>
<evidence type="ECO:0000259" key="6">
    <source>
        <dbReference type="Pfam" id="PF13243"/>
    </source>
</evidence>
<dbReference type="InterPro" id="IPR006400">
    <property type="entry name" value="Hopene-cyclase"/>
</dbReference>
<feature type="domain" description="Squalene cyclase N-terminal" evidence="7">
    <location>
        <begin position="41"/>
        <end position="327"/>
    </location>
</feature>
<sequence>MDERTPHSTLPPLGTPRSDEAGLASTRPDPLLLSRVDRTVDNAAAALFGLQAREGEWCFELEADATIPAEYIMLEHFLDEIDEPLEQELARYLRRIQGSHGGWPLFHEGDFNISASVKAYYALKLAGDDIEAPHMRRAREAILAHGGAARANVFTRIALALFGEMPWRAVPVMPVEIMLLPKWFPFHLDKVAYWSRTVLAPMLVVMAKRPRARNPKRVDVRELFVTPPERERHYLVNPTGKWIGEAFLALDRILRPLERFVPGPMRERAIQRAIDFVVPRLNGDDGLGGIYPAMAYAVMAFDVLGYPKDHPHRVTAMSAIRKLLVKSPTEGYCQPCLSPIWDTGLAWHALMEAGADGKDPRFDKTVEWLLERQILDVRGDWISRRPDVRPGGWAFQFRNAHYPDVDDTAVVGMALARSGRAATDPRVQASLDRATEWLIGMQSKNGGWGAFDADNTHYYLNHIPFADHGALLDPPTEDVTARVLSYLAQIGYGRDHPCVARALDYLKREQQPDGSWFGRWGTNYIYGTWSVLCALNIVGEDMQAPYIRRAVAWLKSRQGEDGGWGEDGASYWQERRAEVKESTPSQTAWATLALMATGDVEDEAVRRGVDYILTAPREGARWTEPWYTAVGFPRVFYLRYHGYAAYFPLWALSRYGNLMRANERRVKWGM</sequence>
<dbReference type="GO" id="GO:0005811">
    <property type="term" value="C:lipid droplet"/>
    <property type="evidence" value="ECO:0007669"/>
    <property type="project" value="InterPro"/>
</dbReference>
<evidence type="ECO:0000259" key="7">
    <source>
        <dbReference type="Pfam" id="PF13249"/>
    </source>
</evidence>
<dbReference type="OrthoDB" id="9758578at2"/>
<dbReference type="SUPFAM" id="SSF48239">
    <property type="entry name" value="Terpenoid cyclases/Protein prenyltransferases"/>
    <property type="match status" value="2"/>
</dbReference>
<keyword evidence="3" id="KW-0677">Repeat</keyword>
<evidence type="ECO:0000313" key="9">
    <source>
        <dbReference type="Proteomes" id="UP000326202"/>
    </source>
</evidence>
<dbReference type="AlphaFoldDB" id="A0A5J6MDS1"/>
<evidence type="ECO:0000313" key="8">
    <source>
        <dbReference type="EMBL" id="QEX15137.1"/>
    </source>
</evidence>
<evidence type="ECO:0000256" key="5">
    <source>
        <dbReference type="SAM" id="MobiDB-lite"/>
    </source>
</evidence>
<reference evidence="8 9" key="1">
    <citation type="submission" date="2019-08" db="EMBL/GenBank/DDBJ databases">
        <title>Hyperibacter terrae gen. nov., sp. nov. and Hyperibacter viscosus sp. nov., two new members in the family Rhodospirillaceae isolated from the rhizosphere of Hypericum perforatum.</title>
        <authorList>
            <person name="Noviana Z."/>
        </authorList>
    </citation>
    <scope>NUCLEOTIDE SEQUENCE [LARGE SCALE GENOMIC DNA]</scope>
    <source>
        <strain evidence="8 9">R5913</strain>
    </source>
</reference>
<name>A0A5J6MDS1_9PROT</name>
<dbReference type="Gene3D" id="1.50.10.20">
    <property type="match status" value="2"/>
</dbReference>
<evidence type="ECO:0000256" key="3">
    <source>
        <dbReference type="ARBA" id="ARBA00022737"/>
    </source>
</evidence>
<dbReference type="Pfam" id="PF13243">
    <property type="entry name" value="SQHop_cyclase_C"/>
    <property type="match status" value="1"/>
</dbReference>
<comment type="pathway">
    <text evidence="1">Secondary metabolite biosynthesis; hopanoid biosynthesis.</text>
</comment>
<dbReference type="PANTHER" id="PTHR11764:SF20">
    <property type="entry name" value="LANOSTEROL SYNTHASE"/>
    <property type="match status" value="1"/>
</dbReference>
<dbReference type="SFLD" id="SFLDG01016">
    <property type="entry name" value="Prenyltransferase_Like_2"/>
    <property type="match status" value="1"/>
</dbReference>
<feature type="region of interest" description="Disordered" evidence="5">
    <location>
        <begin position="1"/>
        <end position="26"/>
    </location>
</feature>
<keyword evidence="4" id="KW-0413">Isomerase</keyword>
<proteinExistence type="inferred from homology"/>
<dbReference type="GO" id="GO:0016866">
    <property type="term" value="F:intramolecular transferase activity"/>
    <property type="evidence" value="ECO:0007669"/>
    <property type="project" value="InterPro"/>
</dbReference>
<dbReference type="InterPro" id="IPR018333">
    <property type="entry name" value="Squalene_cyclase"/>
</dbReference>
<comment type="similarity">
    <text evidence="2">Belongs to the terpene cyclase/mutase family.</text>
</comment>
<organism evidence="8 9">
    <name type="scientific">Hypericibacter terrae</name>
    <dbReference type="NCBI Taxonomy" id="2602015"/>
    <lineage>
        <taxon>Bacteria</taxon>
        <taxon>Pseudomonadati</taxon>
        <taxon>Pseudomonadota</taxon>
        <taxon>Alphaproteobacteria</taxon>
        <taxon>Rhodospirillales</taxon>
        <taxon>Dongiaceae</taxon>
        <taxon>Hypericibacter</taxon>
    </lineage>
</organism>
<evidence type="ECO:0000256" key="4">
    <source>
        <dbReference type="ARBA" id="ARBA00023235"/>
    </source>
</evidence>
<dbReference type="InterPro" id="IPR008930">
    <property type="entry name" value="Terpenoid_cyclase/PrenylTrfase"/>
</dbReference>
<accession>A0A5J6MDS1</accession>
<protein>
    <submittedName>
        <fullName evidence="8">Squalene-hopene cyclase</fullName>
    </submittedName>
</protein>
<dbReference type="RefSeq" id="WP_151175621.1">
    <property type="nucleotide sequence ID" value="NZ_CP042906.1"/>
</dbReference>
<dbReference type="CDD" id="cd02892">
    <property type="entry name" value="SQCY_1"/>
    <property type="match status" value="1"/>
</dbReference>
<dbReference type="InterPro" id="IPR032696">
    <property type="entry name" value="SQ_cyclase_C"/>
</dbReference>
<gene>
    <name evidence="8" type="ORF">FRZ44_04170</name>
</gene>
<dbReference type="UniPathway" id="UPA00337"/>
<dbReference type="EMBL" id="CP042906">
    <property type="protein sequence ID" value="QEX15137.1"/>
    <property type="molecule type" value="Genomic_DNA"/>
</dbReference>
<dbReference type="PANTHER" id="PTHR11764">
    <property type="entry name" value="TERPENE CYCLASE/MUTASE FAMILY MEMBER"/>
    <property type="match status" value="1"/>
</dbReference>
<dbReference type="KEGG" id="htq:FRZ44_04170"/>
<dbReference type="NCBIfam" id="TIGR01787">
    <property type="entry name" value="squalene_cyclas"/>
    <property type="match status" value="1"/>
</dbReference>
<dbReference type="NCBIfam" id="TIGR01507">
    <property type="entry name" value="hopene_cyclase"/>
    <property type="match status" value="1"/>
</dbReference>
<dbReference type="Proteomes" id="UP000326202">
    <property type="component" value="Chromosome"/>
</dbReference>
<evidence type="ECO:0000256" key="1">
    <source>
        <dbReference type="ARBA" id="ARBA00004999"/>
    </source>
</evidence>
<dbReference type="Pfam" id="PF13249">
    <property type="entry name" value="SQHop_cyclase_N"/>
    <property type="match status" value="1"/>
</dbReference>